<dbReference type="GO" id="GO:0004418">
    <property type="term" value="F:hydroxymethylbilane synthase activity"/>
    <property type="evidence" value="ECO:0007669"/>
    <property type="project" value="UniProtKB-EC"/>
</dbReference>
<evidence type="ECO:0000256" key="3">
    <source>
        <dbReference type="ARBA" id="ARBA00005638"/>
    </source>
</evidence>
<name>A0ABT1U742_9GAMM</name>
<organism evidence="11 12">
    <name type="scientific">Methylomonas rivi</name>
    <dbReference type="NCBI Taxonomy" id="2952226"/>
    <lineage>
        <taxon>Bacteria</taxon>
        <taxon>Pseudomonadati</taxon>
        <taxon>Pseudomonadota</taxon>
        <taxon>Gammaproteobacteria</taxon>
        <taxon>Methylococcales</taxon>
        <taxon>Methylococcaceae</taxon>
        <taxon>Methylomonas</taxon>
    </lineage>
</organism>
<dbReference type="InterPro" id="IPR022418">
    <property type="entry name" value="Porphobilinogen_deaminase_C"/>
</dbReference>
<comment type="subunit">
    <text evidence="4 8">Monomer.</text>
</comment>
<dbReference type="Gene3D" id="3.30.160.40">
    <property type="entry name" value="Porphobilinogen deaminase, C-terminal domain"/>
    <property type="match status" value="1"/>
</dbReference>
<dbReference type="InterPro" id="IPR000860">
    <property type="entry name" value="HemC"/>
</dbReference>
<proteinExistence type="inferred from homology"/>
<dbReference type="SUPFAM" id="SSF53850">
    <property type="entry name" value="Periplasmic binding protein-like II"/>
    <property type="match status" value="1"/>
</dbReference>
<feature type="domain" description="Porphobilinogen deaminase N-terminal" evidence="9">
    <location>
        <begin position="6"/>
        <end position="212"/>
    </location>
</feature>
<dbReference type="PIRSF" id="PIRSF001438">
    <property type="entry name" value="4pyrrol_synth_OHMeBilane_synth"/>
    <property type="match status" value="1"/>
</dbReference>
<evidence type="ECO:0000256" key="1">
    <source>
        <dbReference type="ARBA" id="ARBA00002869"/>
    </source>
</evidence>
<comment type="similarity">
    <text evidence="3 8">Belongs to the HMBS family.</text>
</comment>
<evidence type="ECO:0000313" key="11">
    <source>
        <dbReference type="EMBL" id="MCQ8129658.1"/>
    </source>
</evidence>
<protein>
    <recommendedName>
        <fullName evidence="8">Porphobilinogen deaminase</fullName>
        <shortName evidence="8">PBG</shortName>
        <ecNumber evidence="8">2.5.1.61</ecNumber>
    </recommendedName>
    <alternativeName>
        <fullName evidence="8">Hydroxymethylbilane synthase</fullName>
        <shortName evidence="8">HMBS</shortName>
    </alternativeName>
    <alternativeName>
        <fullName evidence="8">Pre-uroporphyrinogen synthase</fullName>
    </alternativeName>
</protein>
<evidence type="ECO:0000256" key="8">
    <source>
        <dbReference type="HAMAP-Rule" id="MF_00260"/>
    </source>
</evidence>
<reference evidence="11 12" key="1">
    <citation type="submission" date="2022-07" db="EMBL/GenBank/DDBJ databases">
        <title>Methylomonas rivi sp. nov., Methylomonas rosea sp. nov., Methylomonas aureus sp. nov. and Methylomonas subterranea sp. nov., four novel methanotrophs isolated from a freshwater creek and the deep terrestrial subsurface.</title>
        <authorList>
            <person name="Abin C."/>
            <person name="Sankaranarayanan K."/>
            <person name="Garner C."/>
            <person name="Sindelar R."/>
            <person name="Kotary K."/>
            <person name="Garner R."/>
            <person name="Barclay S."/>
            <person name="Lawson P."/>
            <person name="Krumholz L."/>
        </authorList>
    </citation>
    <scope>NUCLEOTIDE SEQUENCE [LARGE SCALE GENOMIC DNA]</scope>
    <source>
        <strain evidence="11 12">WSC-6</strain>
    </source>
</reference>
<dbReference type="InterPro" id="IPR022419">
    <property type="entry name" value="Porphobilin_deaminase_cofac_BS"/>
</dbReference>
<evidence type="ECO:0000256" key="5">
    <source>
        <dbReference type="ARBA" id="ARBA00022679"/>
    </source>
</evidence>
<gene>
    <name evidence="8 11" type="primary">hemC</name>
    <name evidence="11" type="ORF">NP596_14435</name>
</gene>
<evidence type="ECO:0000256" key="2">
    <source>
        <dbReference type="ARBA" id="ARBA00004735"/>
    </source>
</evidence>
<comment type="pathway">
    <text evidence="2">Porphyrin-containing compound metabolism; protoporphyrin-IX biosynthesis; coproporphyrinogen-III from 5-aminolevulinate: step 2/4.</text>
</comment>
<evidence type="ECO:0000256" key="7">
    <source>
        <dbReference type="ARBA" id="ARBA00048169"/>
    </source>
</evidence>
<comment type="cofactor">
    <cofactor evidence="8">
        <name>dipyrromethane</name>
        <dbReference type="ChEBI" id="CHEBI:60342"/>
    </cofactor>
    <text evidence="8">Binds 1 dipyrromethane group covalently.</text>
</comment>
<accession>A0ABT1U742</accession>
<comment type="caution">
    <text evidence="11">The sequence shown here is derived from an EMBL/GenBank/DDBJ whole genome shotgun (WGS) entry which is preliminary data.</text>
</comment>
<evidence type="ECO:0000256" key="6">
    <source>
        <dbReference type="ARBA" id="ARBA00023244"/>
    </source>
</evidence>
<evidence type="ECO:0000313" key="12">
    <source>
        <dbReference type="Proteomes" id="UP001524586"/>
    </source>
</evidence>
<dbReference type="Proteomes" id="UP001524586">
    <property type="component" value="Unassembled WGS sequence"/>
</dbReference>
<dbReference type="EMBL" id="JANIBK010000087">
    <property type="protein sequence ID" value="MCQ8129658.1"/>
    <property type="molecule type" value="Genomic_DNA"/>
</dbReference>
<dbReference type="InterPro" id="IPR036803">
    <property type="entry name" value="Porphobilinogen_deaminase_C_sf"/>
</dbReference>
<dbReference type="EC" id="2.5.1.61" evidence="8"/>
<dbReference type="Pfam" id="PF01379">
    <property type="entry name" value="Porphobil_deam"/>
    <property type="match status" value="1"/>
</dbReference>
<dbReference type="PROSITE" id="PS00533">
    <property type="entry name" value="PORPHOBILINOGEN_DEAM"/>
    <property type="match status" value="1"/>
</dbReference>
<dbReference type="PRINTS" id="PR00151">
    <property type="entry name" value="PORPHBDMNASE"/>
</dbReference>
<feature type="modified residue" description="S-(dipyrrolylmethanemethyl)cysteine" evidence="8">
    <location>
        <position position="242"/>
    </location>
</feature>
<evidence type="ECO:0000259" key="10">
    <source>
        <dbReference type="Pfam" id="PF03900"/>
    </source>
</evidence>
<dbReference type="SUPFAM" id="SSF54782">
    <property type="entry name" value="Porphobilinogen deaminase (hydroxymethylbilane synthase), C-terminal domain"/>
    <property type="match status" value="1"/>
</dbReference>
<dbReference type="HAMAP" id="MF_00260">
    <property type="entry name" value="Porphobil_deam"/>
    <property type="match status" value="1"/>
</dbReference>
<dbReference type="Gene3D" id="3.40.190.10">
    <property type="entry name" value="Periplasmic binding protein-like II"/>
    <property type="match status" value="2"/>
</dbReference>
<dbReference type="Pfam" id="PF03900">
    <property type="entry name" value="Porphobil_deamC"/>
    <property type="match status" value="1"/>
</dbReference>
<evidence type="ECO:0000259" key="9">
    <source>
        <dbReference type="Pfam" id="PF01379"/>
    </source>
</evidence>
<evidence type="ECO:0000256" key="4">
    <source>
        <dbReference type="ARBA" id="ARBA00011245"/>
    </source>
</evidence>
<comment type="function">
    <text evidence="1 8">Tetrapolymerization of the monopyrrole PBG into the hydroxymethylbilane pre-uroporphyrinogen in several discrete steps.</text>
</comment>
<dbReference type="InterPro" id="IPR022417">
    <property type="entry name" value="Porphobilin_deaminase_N"/>
</dbReference>
<comment type="miscellaneous">
    <text evidence="8">The porphobilinogen subunits are added to the dipyrromethane group.</text>
</comment>
<keyword evidence="12" id="KW-1185">Reference proteome</keyword>
<keyword evidence="5 8" id="KW-0808">Transferase</keyword>
<dbReference type="RefSeq" id="WP_256616089.1">
    <property type="nucleotide sequence ID" value="NZ_JANIBK010000087.1"/>
</dbReference>
<comment type="catalytic activity">
    <reaction evidence="7 8">
        <text>4 porphobilinogen + H2O = hydroxymethylbilane + 4 NH4(+)</text>
        <dbReference type="Rhea" id="RHEA:13185"/>
        <dbReference type="ChEBI" id="CHEBI:15377"/>
        <dbReference type="ChEBI" id="CHEBI:28938"/>
        <dbReference type="ChEBI" id="CHEBI:57845"/>
        <dbReference type="ChEBI" id="CHEBI:58126"/>
        <dbReference type="EC" id="2.5.1.61"/>
    </reaction>
</comment>
<feature type="domain" description="Porphobilinogen deaminase C-terminal" evidence="10">
    <location>
        <begin position="226"/>
        <end position="295"/>
    </location>
</feature>
<dbReference type="PANTHER" id="PTHR11557:SF0">
    <property type="entry name" value="PORPHOBILINOGEN DEAMINASE"/>
    <property type="match status" value="1"/>
</dbReference>
<dbReference type="CDD" id="cd13646">
    <property type="entry name" value="PBP2_EcHMBS_like"/>
    <property type="match status" value="1"/>
</dbReference>
<keyword evidence="6 8" id="KW-0627">Porphyrin biosynthesis</keyword>
<sequence length="308" mass="33541">MADKTIRIATRQSPLALWQAEHVAARLEQAFPGLKTELVKMVTRGDKILDAPLAKVGGKGLFVKELEQGMLEGTADIAVHSMKDVPVEFPDGLHLAVIMEREDPTDAFVSNRYASLAELPADARIGTSSLRRQCQIKEKFPRAEILSLRGNVNTRLAKLDAGEYDAIILASAGLKRLGMGERITARLTPEESLPAMGQGAIGIECRIDDTGIHDYLKVLHDEATSIRVSAERAMNARLNGGCQVPIAGFAEIRAEKLFMRGLVGHPDGSVLYRAEAERPLAEAERLGIAIADDLLAQGADKILRELYQ</sequence>
<dbReference type="PANTHER" id="PTHR11557">
    <property type="entry name" value="PORPHOBILINOGEN DEAMINASE"/>
    <property type="match status" value="1"/>
</dbReference>
<dbReference type="NCBIfam" id="TIGR00212">
    <property type="entry name" value="hemC"/>
    <property type="match status" value="1"/>
</dbReference>